<dbReference type="SUPFAM" id="SSF52266">
    <property type="entry name" value="SGNH hydrolase"/>
    <property type="match status" value="1"/>
</dbReference>
<dbReference type="InterPro" id="IPR036514">
    <property type="entry name" value="SGNH_hydro_sf"/>
</dbReference>
<dbReference type="EMBL" id="MN990733">
    <property type="protein sequence ID" value="QIM09907.1"/>
    <property type="molecule type" value="Genomic_DNA"/>
</dbReference>
<accession>A0A6G8F0U3</accession>
<protein>
    <recommendedName>
        <fullName evidence="3">SGNH hydrolase-type esterase domain-containing protein</fullName>
    </recommendedName>
</protein>
<evidence type="ECO:0008006" key="3">
    <source>
        <dbReference type="Google" id="ProtNLM"/>
    </source>
</evidence>
<name>A0A6G8F0U3_9BACT</name>
<evidence type="ECO:0000313" key="2">
    <source>
        <dbReference type="EMBL" id="QIM09907.1"/>
    </source>
</evidence>
<dbReference type="InterPro" id="IPR032588">
    <property type="entry name" value="Lipase_GDSL_lke"/>
</dbReference>
<keyword evidence="1" id="KW-0732">Signal</keyword>
<organism evidence="2">
    <name type="scientific">uncultured Prevotella sp</name>
    <dbReference type="NCBI Taxonomy" id="159272"/>
    <lineage>
        <taxon>Bacteria</taxon>
        <taxon>Pseudomonadati</taxon>
        <taxon>Bacteroidota</taxon>
        <taxon>Bacteroidia</taxon>
        <taxon>Bacteroidales</taxon>
        <taxon>Prevotellaceae</taxon>
        <taxon>Prevotella</taxon>
        <taxon>environmental samples</taxon>
    </lineage>
</organism>
<sequence>MKKILLTLLLLLATAASFAKGGTEKDTLRYSILGDSYSTYEGYLTPDTNLIWYFRPENKALNRKNDVRSVEQTWWYQTIKGLNGKLETNNSYSGSTICRTGYKDKAGIHQDYSDRAFITRSNKLGNPDVILVCGATNDSWAGAPIGEYVYGNWTDKELYAFRPAMAKLLHDLRANYPTARIVFILNTGLRQSVNESVHTICRHYGVPCIDLKDIDKQQGHPSVAGMKAMAEQVMAFLKKK</sequence>
<proteinExistence type="predicted"/>
<dbReference type="Gene3D" id="3.40.50.1110">
    <property type="entry name" value="SGNH hydrolase"/>
    <property type="match status" value="1"/>
</dbReference>
<evidence type="ECO:0000256" key="1">
    <source>
        <dbReference type="SAM" id="SignalP"/>
    </source>
</evidence>
<dbReference type="Pfam" id="PF16255">
    <property type="entry name" value="Lipase_GDSL_lke"/>
    <property type="match status" value="1"/>
</dbReference>
<dbReference type="AlphaFoldDB" id="A0A6G8F0U3"/>
<reference evidence="2" key="1">
    <citation type="journal article" date="2020" name="J. ISSAAS">
        <title>Lactobacilli and other gastrointestinal microbiota of Peromyscus leucopus, reservoir host for agents of Lyme disease and other zoonoses in North America.</title>
        <authorList>
            <person name="Milovic A."/>
            <person name="Bassam K."/>
            <person name="Shao H."/>
            <person name="Chatzistamou I."/>
            <person name="Tufts D.M."/>
            <person name="Diuk-Wasser M."/>
            <person name="Barbour A.G."/>
        </authorList>
    </citation>
    <scope>NUCLEOTIDE SEQUENCE</scope>
    <source>
        <strain evidence="2">LL70</strain>
    </source>
</reference>
<dbReference type="GO" id="GO:0016788">
    <property type="term" value="F:hydrolase activity, acting on ester bonds"/>
    <property type="evidence" value="ECO:0007669"/>
    <property type="project" value="UniProtKB-ARBA"/>
</dbReference>
<feature type="chain" id="PRO_5026246836" description="SGNH hydrolase-type esterase domain-containing protein" evidence="1">
    <location>
        <begin position="20"/>
        <end position="240"/>
    </location>
</feature>
<gene>
    <name evidence="2" type="ORF">Prevot485_0060</name>
</gene>
<feature type="signal peptide" evidence="1">
    <location>
        <begin position="1"/>
        <end position="19"/>
    </location>
</feature>